<dbReference type="EMBL" id="MHRM01000014">
    <property type="protein sequence ID" value="OHA23954.1"/>
    <property type="molecule type" value="Genomic_DNA"/>
</dbReference>
<dbReference type="InterPro" id="IPR003789">
    <property type="entry name" value="Asn/Gln_tRNA_amidoTrase-B-like"/>
</dbReference>
<dbReference type="InterPro" id="IPR023168">
    <property type="entry name" value="GatB_Yqey_C_2"/>
</dbReference>
<accession>A0A1G2MJN7</accession>
<dbReference type="InterPro" id="IPR019004">
    <property type="entry name" value="YqeY/Aim41"/>
</dbReference>
<dbReference type="STRING" id="1802308.A3D50_01970"/>
<name>A0A1G2MJN7_9BACT</name>
<comment type="caution">
    <text evidence="1">The sequence shown here is derived from an EMBL/GenBank/DDBJ whole genome shotgun (WGS) entry which is preliminary data.</text>
</comment>
<dbReference type="GO" id="GO:0016884">
    <property type="term" value="F:carbon-nitrogen ligase activity, with glutamine as amido-N-donor"/>
    <property type="evidence" value="ECO:0007669"/>
    <property type="project" value="InterPro"/>
</dbReference>
<dbReference type="SUPFAM" id="SSF89095">
    <property type="entry name" value="GatB/YqeY motif"/>
    <property type="match status" value="1"/>
</dbReference>
<evidence type="ECO:0000313" key="1">
    <source>
        <dbReference type="EMBL" id="OHA23954.1"/>
    </source>
</evidence>
<dbReference type="Gene3D" id="1.10.1510.10">
    <property type="entry name" value="Uncharacterised protein YqeY/AIM41 PF09424, N-terminal domain"/>
    <property type="match status" value="1"/>
</dbReference>
<protein>
    <recommendedName>
        <fullName evidence="3">Glutamyl-tRNA amidotransferase</fullName>
    </recommendedName>
</protein>
<proteinExistence type="predicted"/>
<dbReference type="PANTHER" id="PTHR28055">
    <property type="entry name" value="ALTERED INHERITANCE OF MITOCHONDRIA PROTEIN 41, MITOCHONDRIAL"/>
    <property type="match status" value="1"/>
</dbReference>
<dbReference type="Pfam" id="PF09424">
    <property type="entry name" value="YqeY"/>
    <property type="match status" value="1"/>
</dbReference>
<dbReference type="InterPro" id="IPR042184">
    <property type="entry name" value="YqeY/Aim41_N"/>
</dbReference>
<reference evidence="1 2" key="1">
    <citation type="journal article" date="2016" name="Nat. Commun.">
        <title>Thousands of microbial genomes shed light on interconnected biogeochemical processes in an aquifer system.</title>
        <authorList>
            <person name="Anantharaman K."/>
            <person name="Brown C.T."/>
            <person name="Hug L.A."/>
            <person name="Sharon I."/>
            <person name="Castelle C.J."/>
            <person name="Probst A.J."/>
            <person name="Thomas B.C."/>
            <person name="Singh A."/>
            <person name="Wilkins M.J."/>
            <person name="Karaoz U."/>
            <person name="Brodie E.L."/>
            <person name="Williams K.H."/>
            <person name="Hubbard S.S."/>
            <person name="Banfield J.F."/>
        </authorList>
    </citation>
    <scope>NUCLEOTIDE SEQUENCE [LARGE SCALE GENOMIC DNA]</scope>
</reference>
<gene>
    <name evidence="1" type="ORF">A3D50_01970</name>
</gene>
<sequence>MLHQTIKNQIKEALRAKDTLRLDALRGLNALCLNELIAMGSSQEFLPDDKVTPLIKRSIKQRKDSIEQFQKGGREDLAQREQSELVILSSFLPAMISLQEVRLIVRERIATLKSNDSFDPKNSGKIIGMLIKELSGKADGNDVKKAVEEIL</sequence>
<evidence type="ECO:0008006" key="3">
    <source>
        <dbReference type="Google" id="ProtNLM"/>
    </source>
</evidence>
<dbReference type="Proteomes" id="UP000178413">
    <property type="component" value="Unassembled WGS sequence"/>
</dbReference>
<dbReference type="PANTHER" id="PTHR28055:SF1">
    <property type="entry name" value="ALTERED INHERITANCE OF MITOCHONDRIA PROTEIN 41, MITOCHONDRIAL"/>
    <property type="match status" value="1"/>
</dbReference>
<dbReference type="Gene3D" id="1.10.10.410">
    <property type="match status" value="1"/>
</dbReference>
<organism evidence="1 2">
    <name type="scientific">Candidatus Taylorbacteria bacterium RIFCSPHIGHO2_02_FULL_44_12</name>
    <dbReference type="NCBI Taxonomy" id="1802308"/>
    <lineage>
        <taxon>Bacteria</taxon>
        <taxon>Candidatus Tayloriibacteriota</taxon>
    </lineage>
</organism>
<evidence type="ECO:0000313" key="2">
    <source>
        <dbReference type="Proteomes" id="UP000178413"/>
    </source>
</evidence>
<dbReference type="AlphaFoldDB" id="A0A1G2MJN7"/>